<evidence type="ECO:0000256" key="7">
    <source>
        <dbReference type="SAM" id="MobiDB-lite"/>
    </source>
</evidence>
<keyword evidence="6" id="KW-0493">Microtubule</keyword>
<accession>A0A3S4QA69</accession>
<evidence type="ECO:0000256" key="4">
    <source>
        <dbReference type="ARBA" id="ARBA00022737"/>
    </source>
</evidence>
<keyword evidence="2 6" id="KW-0963">Cytoplasm</keyword>
<dbReference type="Pfam" id="PF00418">
    <property type="entry name" value="Tubulin-binding"/>
    <property type="match status" value="3"/>
</dbReference>
<dbReference type="EMBL" id="NCKU01010489">
    <property type="protein sequence ID" value="RWS00794.1"/>
    <property type="molecule type" value="Genomic_DNA"/>
</dbReference>
<reference evidence="9" key="2">
    <citation type="submission" date="2018-11" db="EMBL/GenBank/DDBJ databases">
        <title>Trombidioid mite genomics.</title>
        <authorList>
            <person name="Dong X."/>
        </authorList>
    </citation>
    <scope>NUCLEOTIDE SEQUENCE</scope>
    <source>
        <strain evidence="9">UoL-WK</strain>
    </source>
</reference>
<evidence type="ECO:0000313" key="10">
    <source>
        <dbReference type="Proteomes" id="UP000285301"/>
    </source>
</evidence>
<dbReference type="Proteomes" id="UP000285301">
    <property type="component" value="Unassembled WGS sequence"/>
</dbReference>
<feature type="non-terminal residue" evidence="9">
    <location>
        <position position="1"/>
    </location>
</feature>
<feature type="compositionally biased region" description="Low complexity" evidence="7">
    <location>
        <begin position="122"/>
        <end position="140"/>
    </location>
</feature>
<dbReference type="PROSITE" id="PS00229">
    <property type="entry name" value="TAU_MAP_1"/>
    <property type="match status" value="2"/>
</dbReference>
<evidence type="ECO:0000256" key="1">
    <source>
        <dbReference type="ARBA" id="ARBA00004245"/>
    </source>
</evidence>
<dbReference type="GO" id="GO:0005874">
    <property type="term" value="C:microtubule"/>
    <property type="evidence" value="ECO:0007669"/>
    <property type="project" value="UniProtKB-KW"/>
</dbReference>
<dbReference type="GO" id="GO:0000226">
    <property type="term" value="P:microtubule cytoskeleton organization"/>
    <property type="evidence" value="ECO:0007669"/>
    <property type="project" value="TreeGrafter"/>
</dbReference>
<proteinExistence type="predicted"/>
<gene>
    <name evidence="9" type="ORF">B4U79_00770</name>
    <name evidence="8" type="ORF">B4U79_11544</name>
</gene>
<keyword evidence="3" id="KW-0597">Phosphoprotein</keyword>
<feature type="region of interest" description="Disordered" evidence="7">
    <location>
        <begin position="107"/>
        <end position="155"/>
    </location>
</feature>
<organism evidence="9 10">
    <name type="scientific">Dinothrombium tinctorium</name>
    <dbReference type="NCBI Taxonomy" id="1965070"/>
    <lineage>
        <taxon>Eukaryota</taxon>
        <taxon>Metazoa</taxon>
        <taxon>Ecdysozoa</taxon>
        <taxon>Arthropoda</taxon>
        <taxon>Chelicerata</taxon>
        <taxon>Arachnida</taxon>
        <taxon>Acari</taxon>
        <taxon>Acariformes</taxon>
        <taxon>Trombidiformes</taxon>
        <taxon>Prostigmata</taxon>
        <taxon>Anystina</taxon>
        <taxon>Parasitengona</taxon>
        <taxon>Trombidioidea</taxon>
        <taxon>Trombidiidae</taxon>
        <taxon>Dinothrombium</taxon>
    </lineage>
</organism>
<dbReference type="AlphaFoldDB" id="A0A3S4QA69"/>
<dbReference type="PANTHER" id="PTHR11501:SF18">
    <property type="entry name" value="MICROTUBULE-ASSOCIATED PROTEIN"/>
    <property type="match status" value="1"/>
</dbReference>
<dbReference type="PROSITE" id="PS51491">
    <property type="entry name" value="TAU_MAP_2"/>
    <property type="match status" value="3"/>
</dbReference>
<reference evidence="9 10" key="1">
    <citation type="journal article" date="2018" name="Gigascience">
        <title>Genomes of trombidid mites reveal novel predicted allergens and laterally-transferred genes associated with secondary metabolism.</title>
        <authorList>
            <person name="Dong X."/>
            <person name="Chaisiri K."/>
            <person name="Xia D."/>
            <person name="Armstrong S.D."/>
            <person name="Fang Y."/>
            <person name="Donnelly M.J."/>
            <person name="Kadowaki T."/>
            <person name="McGarry J.W."/>
            <person name="Darby A.C."/>
            <person name="Makepeace B.L."/>
        </authorList>
    </citation>
    <scope>NUCLEOTIDE SEQUENCE [LARGE SCALE GENOMIC DNA]</scope>
    <source>
        <strain evidence="9">UoL-WK</strain>
    </source>
</reference>
<comment type="caution">
    <text evidence="9">The sequence shown here is derived from an EMBL/GenBank/DDBJ whole genome shotgun (WGS) entry which is preliminary data.</text>
</comment>
<dbReference type="GO" id="GO:0043005">
    <property type="term" value="C:neuron projection"/>
    <property type="evidence" value="ECO:0007669"/>
    <property type="project" value="TreeGrafter"/>
</dbReference>
<evidence type="ECO:0000256" key="2">
    <source>
        <dbReference type="ARBA" id="ARBA00022490"/>
    </source>
</evidence>
<evidence type="ECO:0000256" key="6">
    <source>
        <dbReference type="RuleBase" id="RU000686"/>
    </source>
</evidence>
<comment type="subcellular location">
    <subcellularLocation>
        <location evidence="1 6">Cytoplasm</location>
        <location evidence="1 6">Cytoskeleton</location>
    </subcellularLocation>
</comment>
<keyword evidence="5 6" id="KW-0206">Cytoskeleton</keyword>
<evidence type="ECO:0000313" key="9">
    <source>
        <dbReference type="EMBL" id="RWS00794.1"/>
    </source>
</evidence>
<protein>
    <recommendedName>
        <fullName evidence="6">Microtubule-associated protein</fullName>
    </recommendedName>
</protein>
<dbReference type="PANTHER" id="PTHR11501">
    <property type="entry name" value="MICROTUBULE-ASSOCIATED PROTEIN"/>
    <property type="match status" value="1"/>
</dbReference>
<evidence type="ECO:0000256" key="5">
    <source>
        <dbReference type="ARBA" id="ARBA00023212"/>
    </source>
</evidence>
<dbReference type="GO" id="GO:0008017">
    <property type="term" value="F:microtubule binding"/>
    <property type="evidence" value="ECO:0007669"/>
    <property type="project" value="InterPro"/>
</dbReference>
<dbReference type="EMBL" id="NCKU01012641">
    <property type="protein sequence ID" value="RWS00024.1"/>
    <property type="molecule type" value="Genomic_DNA"/>
</dbReference>
<evidence type="ECO:0000313" key="8">
    <source>
        <dbReference type="EMBL" id="RWS00024.1"/>
    </source>
</evidence>
<evidence type="ECO:0000256" key="3">
    <source>
        <dbReference type="ARBA" id="ARBA00022553"/>
    </source>
</evidence>
<feature type="compositionally biased region" description="Polar residues" evidence="7">
    <location>
        <begin position="145"/>
        <end position="155"/>
    </location>
</feature>
<feature type="non-terminal residue" evidence="9">
    <location>
        <position position="188"/>
    </location>
</feature>
<keyword evidence="4" id="KW-0677">Repeat</keyword>
<sequence length="188" mass="19904">LPPIKAPVGLAKGPDLKNVKSRIGSFSNVKHKPAGGEKKVITQKLEWKAKSRIGSLENAKHKPGGGEVKVSTQKLEWKAGSKVGSLDNVKHKPGGGDVKIFDEKYARSSSELSSNKGDAVRSPSPASSTKSTSKITSTTPVLKAESNTNGELQQKMTELSLKDTNAIKMDEKAAMNSNANGITDKPAV</sequence>
<dbReference type="STRING" id="1965070.A0A3S4QA69"/>
<feature type="compositionally biased region" description="Polar residues" evidence="7">
    <location>
        <begin position="107"/>
        <end position="116"/>
    </location>
</feature>
<name>A0A3S4QA69_9ACAR</name>
<dbReference type="OrthoDB" id="9378527at2759"/>
<dbReference type="InterPro" id="IPR001084">
    <property type="entry name" value="MAP_tubulin-bd_rpt"/>
</dbReference>
<keyword evidence="10" id="KW-1185">Reference proteome</keyword>
<dbReference type="InterPro" id="IPR027324">
    <property type="entry name" value="MAP2/MAP4/Tau"/>
</dbReference>
<dbReference type="GO" id="GO:0031175">
    <property type="term" value="P:neuron projection development"/>
    <property type="evidence" value="ECO:0007669"/>
    <property type="project" value="TreeGrafter"/>
</dbReference>